<comment type="caution">
    <text evidence="4">The sequence shown here is derived from an EMBL/GenBank/DDBJ whole genome shotgun (WGS) entry which is preliminary data.</text>
</comment>
<keyword evidence="2" id="KW-0732">Signal</keyword>
<dbReference type="InterPro" id="IPR000757">
    <property type="entry name" value="Beta-glucanase-like"/>
</dbReference>
<comment type="similarity">
    <text evidence="1">Belongs to the glycosyl hydrolase 16 family.</text>
</comment>
<accession>A0A558C4A1</accession>
<proteinExistence type="inferred from homology"/>
<reference evidence="4 5" key="1">
    <citation type="submission" date="2019-07" db="EMBL/GenBank/DDBJ databases">
        <title>Hymenobacter sp. straun FUR1 Genome sequencing and assembly.</title>
        <authorList>
            <person name="Chhetri G."/>
        </authorList>
    </citation>
    <scope>NUCLEOTIDE SEQUENCE [LARGE SCALE GENOMIC DNA]</scope>
    <source>
        <strain evidence="4 5">Fur1</strain>
    </source>
</reference>
<evidence type="ECO:0000313" key="4">
    <source>
        <dbReference type="EMBL" id="TVT43527.1"/>
    </source>
</evidence>
<sequence>MASTRLRHAFLVLLLALFGGGVAPRPAAAQCKLRLDFSNPSSGWTIVARDEFDDSAGTGRPNPKFWQVRPGGTDQYAGWGSEWYDTSDSSLVTVSGGAAHLRATRWRDAQGNPLSVQKGTYSNGAPRYVRYRSGMLRSVGPFVLPSYGAYEARLKLPANGEDAWPTFWLWAHQGTEIDMLDGARIDNWPYAYPSNPGLLTNVIDWHHPSSTQQYPNCGRLSKLWSDPWWSQATLLSRQYNTYTMVWTPAKITFFFNGREIQTVPRSAIQSVQQWSELFINLQTTSWTNATADFQLDVDYVRLLRPTCMVNGTCPDDYVMDASSYKSSYEALNHDISQPVPNWEPSSDRDPEATTTWAKVSAEPGSIAVGKTLPGQASTQVFYRGTNDRLYLAHNARGNDWTVTALPYTSGYDVAGDVAYIPCLQLAMYKGADGRLQGYYLDALGGWQHTWLTGAAGQGNELVDGQAGAVTILADEGIVAYRSQHATILVFTIDPSCYSSSATAAYAPTTPLRIPNGSATDVAGDLVYDQRTRSIFYRGQDNQLQAYWWDGQAYTHARVDSAQPMAAKPTALVATATGIFYVSQDDNICCVTRNKRTGHFATAVLPMAPYTYGDTGYPMAYKVKGSLASTPDGTHLLYQGYDGRLQMLYLDGIQWQHAWLDDYWNTNEFCSFSTKQGSGLASVTTDSRRTFYCDAYNHLRYFGWEPCEVTECGNMHANLH</sequence>
<dbReference type="Proteomes" id="UP000317624">
    <property type="component" value="Unassembled WGS sequence"/>
</dbReference>
<dbReference type="PANTHER" id="PTHR10963">
    <property type="entry name" value="GLYCOSYL HYDROLASE-RELATED"/>
    <property type="match status" value="1"/>
</dbReference>
<dbReference type="EMBL" id="VMRJ01000001">
    <property type="protein sequence ID" value="TVT43527.1"/>
    <property type="molecule type" value="Genomic_DNA"/>
</dbReference>
<evidence type="ECO:0000256" key="1">
    <source>
        <dbReference type="ARBA" id="ARBA00006865"/>
    </source>
</evidence>
<dbReference type="AlphaFoldDB" id="A0A558C4A1"/>
<dbReference type="InterPro" id="IPR050546">
    <property type="entry name" value="Glycosyl_Hydrlase_16"/>
</dbReference>
<dbReference type="InterPro" id="IPR013320">
    <property type="entry name" value="ConA-like_dom_sf"/>
</dbReference>
<dbReference type="Pfam" id="PF00722">
    <property type="entry name" value="Glyco_hydro_16"/>
    <property type="match status" value="1"/>
</dbReference>
<protein>
    <submittedName>
        <fullName evidence="4">Family 16 glycosylhydrolase</fullName>
    </submittedName>
</protein>
<feature type="chain" id="PRO_5021877906" evidence="2">
    <location>
        <begin position="30"/>
        <end position="719"/>
    </location>
</feature>
<name>A0A558C4A1_9BACT</name>
<dbReference type="PROSITE" id="PS51762">
    <property type="entry name" value="GH16_2"/>
    <property type="match status" value="1"/>
</dbReference>
<keyword evidence="4" id="KW-0378">Hydrolase</keyword>
<feature type="signal peptide" evidence="2">
    <location>
        <begin position="1"/>
        <end position="29"/>
    </location>
</feature>
<evidence type="ECO:0000256" key="2">
    <source>
        <dbReference type="SAM" id="SignalP"/>
    </source>
</evidence>
<dbReference type="RefSeq" id="WP_144845111.1">
    <property type="nucleotide sequence ID" value="NZ_VMRJ01000001.1"/>
</dbReference>
<dbReference type="Gene3D" id="2.120.10.70">
    <property type="entry name" value="Fucose-specific lectin"/>
    <property type="match status" value="1"/>
</dbReference>
<keyword evidence="5" id="KW-1185">Reference proteome</keyword>
<dbReference type="GO" id="GO:0005975">
    <property type="term" value="P:carbohydrate metabolic process"/>
    <property type="evidence" value="ECO:0007669"/>
    <property type="project" value="InterPro"/>
</dbReference>
<dbReference type="OrthoDB" id="9809583at2"/>
<evidence type="ECO:0000259" key="3">
    <source>
        <dbReference type="PROSITE" id="PS51762"/>
    </source>
</evidence>
<evidence type="ECO:0000313" key="5">
    <source>
        <dbReference type="Proteomes" id="UP000317624"/>
    </source>
</evidence>
<dbReference type="SUPFAM" id="SSF49899">
    <property type="entry name" value="Concanavalin A-like lectins/glucanases"/>
    <property type="match status" value="1"/>
</dbReference>
<organism evidence="4 5">
    <name type="scientific">Hymenobacter setariae</name>
    <dbReference type="NCBI Taxonomy" id="2594794"/>
    <lineage>
        <taxon>Bacteria</taxon>
        <taxon>Pseudomonadati</taxon>
        <taxon>Bacteroidota</taxon>
        <taxon>Cytophagia</taxon>
        <taxon>Cytophagales</taxon>
        <taxon>Hymenobacteraceae</taxon>
        <taxon>Hymenobacter</taxon>
    </lineage>
</organism>
<dbReference type="Gene3D" id="2.60.120.200">
    <property type="match status" value="1"/>
</dbReference>
<dbReference type="SUPFAM" id="SSF89372">
    <property type="entry name" value="Fucose-specific lectin"/>
    <property type="match status" value="1"/>
</dbReference>
<dbReference type="PANTHER" id="PTHR10963:SF55">
    <property type="entry name" value="GLYCOSIDE HYDROLASE FAMILY 16 PROTEIN"/>
    <property type="match status" value="1"/>
</dbReference>
<dbReference type="GO" id="GO:0004553">
    <property type="term" value="F:hydrolase activity, hydrolyzing O-glycosyl compounds"/>
    <property type="evidence" value="ECO:0007669"/>
    <property type="project" value="InterPro"/>
</dbReference>
<gene>
    <name evidence="4" type="ORF">FNT36_05420</name>
</gene>
<feature type="domain" description="GH16" evidence="3">
    <location>
        <begin position="40"/>
        <end position="308"/>
    </location>
</feature>